<evidence type="ECO:0000313" key="1">
    <source>
        <dbReference type="EMBL" id="GLJ56591.1"/>
    </source>
</evidence>
<sequence>MIGPIYRHVGQRSGYLKSSHYQPAYIIWLGLAGINNWIDPMETGTATRYGSWPRQCPPLFIHIHTRMNTRDKTGTQSWAAVNRSDREVVPSLVPNGKKMGNPFTMLLRSDPAGEQSQSAFHRQRKEAALCSLLLHQAREFGDRCRSVATRGNSDSIRRLGGTYLIPIARRGSP</sequence>
<dbReference type="EMBL" id="BSEH01000022">
    <property type="protein sequence ID" value="GLJ56591.1"/>
    <property type="molecule type" value="Genomic_DNA"/>
</dbReference>
<reference evidence="1" key="1">
    <citation type="submission" date="2022-12" db="EMBL/GenBank/DDBJ databases">
        <title>Chromosome-Level Genome Assembly of Japanese Cedar (Cryptomeriajaponica D. Don).</title>
        <authorList>
            <person name="Fujino T."/>
            <person name="Yamaguchi K."/>
            <person name="Yokoyama T."/>
            <person name="Hamanaka T."/>
            <person name="Harazono Y."/>
            <person name="Kamada H."/>
            <person name="Kobayashi W."/>
            <person name="Ujino-Ihara T."/>
            <person name="Uchiyama K."/>
            <person name="Matsumoto A."/>
            <person name="Izuno A."/>
            <person name="Tsumura Y."/>
            <person name="Toyoda A."/>
            <person name="Shigenobu S."/>
            <person name="Moriguchi Y."/>
            <person name="Ueno S."/>
            <person name="Kasahara M."/>
        </authorList>
    </citation>
    <scope>NUCLEOTIDE SEQUENCE</scope>
</reference>
<protein>
    <submittedName>
        <fullName evidence="1">Uncharacterized protein</fullName>
    </submittedName>
</protein>
<evidence type="ECO:0000313" key="2">
    <source>
        <dbReference type="Proteomes" id="UP001234787"/>
    </source>
</evidence>
<organism evidence="1 2">
    <name type="scientific">Cryptomeria japonica</name>
    <name type="common">Japanese cedar</name>
    <name type="synonym">Cupressus japonica</name>
    <dbReference type="NCBI Taxonomy" id="3369"/>
    <lineage>
        <taxon>Eukaryota</taxon>
        <taxon>Viridiplantae</taxon>
        <taxon>Streptophyta</taxon>
        <taxon>Embryophyta</taxon>
        <taxon>Tracheophyta</taxon>
        <taxon>Spermatophyta</taxon>
        <taxon>Pinopsida</taxon>
        <taxon>Pinidae</taxon>
        <taxon>Conifers II</taxon>
        <taxon>Cupressales</taxon>
        <taxon>Cupressaceae</taxon>
        <taxon>Cryptomeria</taxon>
    </lineage>
</organism>
<accession>A0AAD3RNY0</accession>
<keyword evidence="2" id="KW-1185">Reference proteome</keyword>
<proteinExistence type="predicted"/>
<comment type="caution">
    <text evidence="1">The sequence shown here is derived from an EMBL/GenBank/DDBJ whole genome shotgun (WGS) entry which is preliminary data.</text>
</comment>
<gene>
    <name evidence="1" type="ORF">SUGI_1229240</name>
</gene>
<dbReference type="AlphaFoldDB" id="A0AAD3RNY0"/>
<name>A0AAD3RNY0_CRYJA</name>
<dbReference type="Proteomes" id="UP001234787">
    <property type="component" value="Unassembled WGS sequence"/>
</dbReference>